<reference evidence="2 3" key="1">
    <citation type="submission" date="2016-10" db="EMBL/GenBank/DDBJ databases">
        <authorList>
            <person name="de Groot N.N."/>
        </authorList>
    </citation>
    <scope>NUCLEOTIDE SEQUENCE [LARGE SCALE GENOMIC DNA]</scope>
    <source>
        <strain evidence="2 3">DSM 24677</strain>
    </source>
</reference>
<dbReference type="RefSeq" id="WP_218140892.1">
    <property type="nucleotide sequence ID" value="NZ_CALJFH010000005.1"/>
</dbReference>
<dbReference type="InterPro" id="IPR018966">
    <property type="entry name" value="VTC_domain"/>
</dbReference>
<name>A0A1H3N088_9RHOB</name>
<dbReference type="Proteomes" id="UP000199026">
    <property type="component" value="Unassembled WGS sequence"/>
</dbReference>
<dbReference type="STRING" id="576131.SAMN05444486_104103"/>
<evidence type="ECO:0000313" key="3">
    <source>
        <dbReference type="Proteomes" id="UP000199026"/>
    </source>
</evidence>
<proteinExistence type="predicted"/>
<gene>
    <name evidence="2" type="ORF">SAMN05444486_104103</name>
</gene>
<dbReference type="Gene3D" id="3.20.100.30">
    <property type="entry name" value="VTC, catalytic tunnel domain"/>
    <property type="match status" value="1"/>
</dbReference>
<dbReference type="EMBL" id="FNPR01000004">
    <property type="protein sequence ID" value="SDY82371.1"/>
    <property type="molecule type" value="Genomic_DNA"/>
</dbReference>
<accession>A0A1H3N088</accession>
<keyword evidence="3" id="KW-1185">Reference proteome</keyword>
<evidence type="ECO:0000259" key="1">
    <source>
        <dbReference type="Pfam" id="PF09359"/>
    </source>
</evidence>
<sequence>MNIMKLYCQDKGLRWLTGGFAPISLEELNSKAEMMSRIDNKYVVDRWALERILPALLEEFDILEIDDRRAFTYDTRYFDDPDCSAYYEHHQGLRKGFKVRVRRYSDAGLCFLEVKVKGKRGMTVKNRQSYDPADLGELTPEAFDYAKGVYTGHYDKAFDYDLRPALDIEYQRITLVAKEGGERMTIDGKLSFRNEKKRLEAPNDVFIVETKSALGRGYADKALRAVHARPTKKCSKYCIGMAALGAVSRWNRFMPTMRMLRLVTGTKLALEPHVLSSAA</sequence>
<evidence type="ECO:0000313" key="2">
    <source>
        <dbReference type="EMBL" id="SDY82371.1"/>
    </source>
</evidence>
<dbReference type="Pfam" id="PF09359">
    <property type="entry name" value="VTC"/>
    <property type="match status" value="1"/>
</dbReference>
<dbReference type="GeneID" id="78125744"/>
<protein>
    <submittedName>
        <fullName evidence="2">VTC domain-containing protein</fullName>
    </submittedName>
</protein>
<dbReference type="CDD" id="cd07750">
    <property type="entry name" value="PolyPPase_VTC_like"/>
    <property type="match status" value="1"/>
</dbReference>
<organism evidence="2 3">
    <name type="scientific">Lentibacter algarum</name>
    <dbReference type="NCBI Taxonomy" id="576131"/>
    <lineage>
        <taxon>Bacteria</taxon>
        <taxon>Pseudomonadati</taxon>
        <taxon>Pseudomonadota</taxon>
        <taxon>Alphaproteobacteria</taxon>
        <taxon>Rhodobacterales</taxon>
        <taxon>Roseobacteraceae</taxon>
        <taxon>Lentibacter</taxon>
    </lineage>
</organism>
<dbReference type="AlphaFoldDB" id="A0A1H3N088"/>
<dbReference type="InterPro" id="IPR042267">
    <property type="entry name" value="VTC_sf"/>
</dbReference>
<feature type="domain" description="VTC" evidence="1">
    <location>
        <begin position="37"/>
        <end position="244"/>
    </location>
</feature>
<dbReference type="GO" id="GO:0006799">
    <property type="term" value="P:polyphosphate biosynthetic process"/>
    <property type="evidence" value="ECO:0007669"/>
    <property type="project" value="UniProtKB-ARBA"/>
</dbReference>